<sequence>MKIVFSVERAPGGVETLVISGIAPTDAGRYQVMAKSVAGKASVAADLIVVDLEADVDTDDEGDGKRRKRKKRKVPEHERKKYNYIADGREAHPLYGIPCLETFQEAARLFAFYHI</sequence>
<evidence type="ECO:0000313" key="3">
    <source>
        <dbReference type="Proteomes" id="UP000230750"/>
    </source>
</evidence>
<comment type="caution">
    <text evidence="2">The sequence shown here is derived from an EMBL/GenBank/DDBJ whole genome shotgun (WGS) entry which is preliminary data.</text>
</comment>
<dbReference type="InterPro" id="IPR036179">
    <property type="entry name" value="Ig-like_dom_sf"/>
</dbReference>
<dbReference type="Proteomes" id="UP000230750">
    <property type="component" value="Unassembled WGS sequence"/>
</dbReference>
<dbReference type="Gene3D" id="2.60.40.10">
    <property type="entry name" value="Immunoglobulins"/>
    <property type="match status" value="1"/>
</dbReference>
<protein>
    <recommendedName>
        <fullName evidence="4">Immunoglobulin I-set domain-containing protein</fullName>
    </recommendedName>
</protein>
<dbReference type="InterPro" id="IPR013783">
    <property type="entry name" value="Ig-like_fold"/>
</dbReference>
<dbReference type="EMBL" id="MRZV01002331">
    <property type="protein sequence ID" value="PIK33971.1"/>
    <property type="molecule type" value="Genomic_DNA"/>
</dbReference>
<name>A0A2G8JDZ0_STIJA</name>
<evidence type="ECO:0008006" key="4">
    <source>
        <dbReference type="Google" id="ProtNLM"/>
    </source>
</evidence>
<proteinExistence type="predicted"/>
<reference evidence="2 3" key="1">
    <citation type="journal article" date="2017" name="PLoS Biol.">
        <title>The sea cucumber genome provides insights into morphological evolution and visceral regeneration.</title>
        <authorList>
            <person name="Zhang X."/>
            <person name="Sun L."/>
            <person name="Yuan J."/>
            <person name="Sun Y."/>
            <person name="Gao Y."/>
            <person name="Zhang L."/>
            <person name="Li S."/>
            <person name="Dai H."/>
            <person name="Hamel J.F."/>
            <person name="Liu C."/>
            <person name="Yu Y."/>
            <person name="Liu S."/>
            <person name="Lin W."/>
            <person name="Guo K."/>
            <person name="Jin S."/>
            <person name="Xu P."/>
            <person name="Storey K.B."/>
            <person name="Huan P."/>
            <person name="Zhang T."/>
            <person name="Zhou Y."/>
            <person name="Zhang J."/>
            <person name="Lin C."/>
            <person name="Li X."/>
            <person name="Xing L."/>
            <person name="Huo D."/>
            <person name="Sun M."/>
            <person name="Wang L."/>
            <person name="Mercier A."/>
            <person name="Li F."/>
            <person name="Yang H."/>
            <person name="Xiang J."/>
        </authorList>
    </citation>
    <scope>NUCLEOTIDE SEQUENCE [LARGE SCALE GENOMIC DNA]</scope>
    <source>
        <strain evidence="2">Shaxun</strain>
        <tissue evidence="2">Muscle</tissue>
    </source>
</reference>
<feature type="compositionally biased region" description="Basic residues" evidence="1">
    <location>
        <begin position="65"/>
        <end position="74"/>
    </location>
</feature>
<dbReference type="SUPFAM" id="SSF48726">
    <property type="entry name" value="Immunoglobulin"/>
    <property type="match status" value="1"/>
</dbReference>
<evidence type="ECO:0000256" key="1">
    <source>
        <dbReference type="SAM" id="MobiDB-lite"/>
    </source>
</evidence>
<gene>
    <name evidence="2" type="ORF">BSL78_29209</name>
</gene>
<evidence type="ECO:0000313" key="2">
    <source>
        <dbReference type="EMBL" id="PIK33971.1"/>
    </source>
</evidence>
<organism evidence="2 3">
    <name type="scientific">Stichopus japonicus</name>
    <name type="common">Sea cucumber</name>
    <dbReference type="NCBI Taxonomy" id="307972"/>
    <lineage>
        <taxon>Eukaryota</taxon>
        <taxon>Metazoa</taxon>
        <taxon>Echinodermata</taxon>
        <taxon>Eleutherozoa</taxon>
        <taxon>Echinozoa</taxon>
        <taxon>Holothuroidea</taxon>
        <taxon>Aspidochirotacea</taxon>
        <taxon>Aspidochirotida</taxon>
        <taxon>Stichopodidae</taxon>
        <taxon>Apostichopus</taxon>
    </lineage>
</organism>
<feature type="region of interest" description="Disordered" evidence="1">
    <location>
        <begin position="56"/>
        <end position="75"/>
    </location>
</feature>
<dbReference type="AlphaFoldDB" id="A0A2G8JDZ0"/>
<accession>A0A2G8JDZ0</accession>
<keyword evidence="3" id="KW-1185">Reference proteome</keyword>